<dbReference type="EMBL" id="NMUH01009682">
    <property type="protein sequence ID" value="MQM20289.1"/>
    <property type="molecule type" value="Genomic_DNA"/>
</dbReference>
<name>A0A843XKW4_COLES</name>
<sequence length="153" mass="17100">MEVAIGKRKFSSPKRRTEASLFHFFSGASNVRGGHGCCTDWLFRRQTLPGPGAVIAQVPYGLQIAAVRLPSDAVITHRPIAQCSRAASCVPKRRHSTEMPGRNNLVTVRNRQVARRHHRHRIPTITSTGHRIPAITNDRILVVEQAIDTLRKK</sequence>
<proteinExistence type="predicted"/>
<dbReference type="Proteomes" id="UP000652761">
    <property type="component" value="Unassembled WGS sequence"/>
</dbReference>
<accession>A0A843XKW4</accession>
<protein>
    <submittedName>
        <fullName evidence="1">Uncharacterized protein</fullName>
    </submittedName>
</protein>
<gene>
    <name evidence="1" type="ORF">Taro_053307</name>
</gene>
<evidence type="ECO:0000313" key="1">
    <source>
        <dbReference type="EMBL" id="MQM20289.1"/>
    </source>
</evidence>
<organism evidence="1 2">
    <name type="scientific">Colocasia esculenta</name>
    <name type="common">Wild taro</name>
    <name type="synonym">Arum esculentum</name>
    <dbReference type="NCBI Taxonomy" id="4460"/>
    <lineage>
        <taxon>Eukaryota</taxon>
        <taxon>Viridiplantae</taxon>
        <taxon>Streptophyta</taxon>
        <taxon>Embryophyta</taxon>
        <taxon>Tracheophyta</taxon>
        <taxon>Spermatophyta</taxon>
        <taxon>Magnoliopsida</taxon>
        <taxon>Liliopsida</taxon>
        <taxon>Araceae</taxon>
        <taxon>Aroideae</taxon>
        <taxon>Colocasieae</taxon>
        <taxon>Colocasia</taxon>
    </lineage>
</organism>
<dbReference type="AlphaFoldDB" id="A0A843XKW4"/>
<reference evidence="1" key="1">
    <citation type="submission" date="2017-07" db="EMBL/GenBank/DDBJ databases">
        <title>Taro Niue Genome Assembly and Annotation.</title>
        <authorList>
            <person name="Atibalentja N."/>
            <person name="Keating K."/>
            <person name="Fields C.J."/>
        </authorList>
    </citation>
    <scope>NUCLEOTIDE SEQUENCE</scope>
    <source>
        <strain evidence="1">Niue_2</strain>
        <tissue evidence="1">Leaf</tissue>
    </source>
</reference>
<evidence type="ECO:0000313" key="2">
    <source>
        <dbReference type="Proteomes" id="UP000652761"/>
    </source>
</evidence>
<keyword evidence="2" id="KW-1185">Reference proteome</keyword>
<comment type="caution">
    <text evidence="1">The sequence shown here is derived from an EMBL/GenBank/DDBJ whole genome shotgun (WGS) entry which is preliminary data.</text>
</comment>